<dbReference type="Proteomes" id="UP000198546">
    <property type="component" value="Chromosome i"/>
</dbReference>
<reference evidence="5 6" key="1">
    <citation type="submission" date="2016-10" db="EMBL/GenBank/DDBJ databases">
        <authorList>
            <person name="de Groot N.N."/>
        </authorList>
    </citation>
    <scope>NUCLEOTIDE SEQUENCE [LARGE SCALE GENOMIC DNA]</scope>
    <source>
        <strain evidence="5 6">MON 2.2</strain>
    </source>
</reference>
<dbReference type="Gene3D" id="3.40.50.2300">
    <property type="match status" value="2"/>
</dbReference>
<dbReference type="AlphaFoldDB" id="A0A1G6ZNN1"/>
<dbReference type="InterPro" id="IPR028082">
    <property type="entry name" value="Peripla_BP_I"/>
</dbReference>
<gene>
    <name evidence="5" type="ORF">SAMN04489747_2357</name>
</gene>
<dbReference type="SUPFAM" id="SSF53822">
    <property type="entry name" value="Periplasmic binding protein-like I"/>
    <property type="match status" value="1"/>
</dbReference>
<dbReference type="Pfam" id="PF00356">
    <property type="entry name" value="LacI"/>
    <property type="match status" value="1"/>
</dbReference>
<dbReference type="GO" id="GO:0003700">
    <property type="term" value="F:DNA-binding transcription factor activity"/>
    <property type="evidence" value="ECO:0007669"/>
    <property type="project" value="TreeGrafter"/>
</dbReference>
<dbReference type="GO" id="GO:0000976">
    <property type="term" value="F:transcription cis-regulatory region binding"/>
    <property type="evidence" value="ECO:0007669"/>
    <property type="project" value="TreeGrafter"/>
</dbReference>
<evidence type="ECO:0000256" key="2">
    <source>
        <dbReference type="ARBA" id="ARBA00023125"/>
    </source>
</evidence>
<dbReference type="InterPro" id="IPR046335">
    <property type="entry name" value="LacI/GalR-like_sensor"/>
</dbReference>
<accession>A0A1G6ZNN1</accession>
<proteinExistence type="predicted"/>
<dbReference type="PANTHER" id="PTHR30146">
    <property type="entry name" value="LACI-RELATED TRANSCRIPTIONAL REPRESSOR"/>
    <property type="match status" value="1"/>
</dbReference>
<name>A0A1G6ZNN1_9ACTN</name>
<feature type="domain" description="HTH lacI-type" evidence="4">
    <location>
        <begin position="3"/>
        <end position="57"/>
    </location>
</feature>
<keyword evidence="1" id="KW-0805">Transcription regulation</keyword>
<dbReference type="PROSITE" id="PS00356">
    <property type="entry name" value="HTH_LACI_1"/>
    <property type="match status" value="1"/>
</dbReference>
<dbReference type="SMART" id="SM00354">
    <property type="entry name" value="HTH_LACI"/>
    <property type="match status" value="1"/>
</dbReference>
<dbReference type="CDD" id="cd01392">
    <property type="entry name" value="HTH_LacI"/>
    <property type="match status" value="1"/>
</dbReference>
<dbReference type="PANTHER" id="PTHR30146:SF109">
    <property type="entry name" value="HTH-TYPE TRANSCRIPTIONAL REGULATOR GALS"/>
    <property type="match status" value="1"/>
</dbReference>
<evidence type="ECO:0000259" key="4">
    <source>
        <dbReference type="PROSITE" id="PS50932"/>
    </source>
</evidence>
<sequence>MRATVKDVARLAGVSPKTVSNVITGTVPVSEATRTRVEQALAELDYVPNLAARGLRNGRTGVIALALPDLSTTFSATMVQAFVRAAKPRGWNVLVEETTDAEGEAMLLTRAREHQVDGLVLNPVLLESSAVRQTGPLPPVVLIGEVDQPAVDHVWVDNPAAVRTLVRALLRSGRRRVAVLGVMNTASSQLRLAGYHQALREAGLAPDPCLEVATDAWSIEFGHIAMAGLLRSAHPLPDAVVCFTDSLAIGAVGALLRAGVRVPEDVAVAGYDDIEEGRYASPSLSTISFDRREVAEAALDLLTHRIGDPAAPVRVRTVGHRVVARESTGPLELR</sequence>
<dbReference type="RefSeq" id="WP_090596659.1">
    <property type="nucleotide sequence ID" value="NZ_LT629688.1"/>
</dbReference>
<keyword evidence="2 5" id="KW-0238">DNA-binding</keyword>
<dbReference type="STRING" id="675864.SAMN04489747_2357"/>
<dbReference type="SUPFAM" id="SSF47413">
    <property type="entry name" value="lambda repressor-like DNA-binding domains"/>
    <property type="match status" value="1"/>
</dbReference>
<keyword evidence="3" id="KW-0804">Transcription</keyword>
<evidence type="ECO:0000313" key="6">
    <source>
        <dbReference type="Proteomes" id="UP000198546"/>
    </source>
</evidence>
<keyword evidence="6" id="KW-1185">Reference proteome</keyword>
<evidence type="ECO:0000313" key="5">
    <source>
        <dbReference type="EMBL" id="SDE04394.1"/>
    </source>
</evidence>
<dbReference type="EMBL" id="LT629688">
    <property type="protein sequence ID" value="SDE04394.1"/>
    <property type="molecule type" value="Genomic_DNA"/>
</dbReference>
<organism evidence="5 6">
    <name type="scientific">Auraticoccus monumenti</name>
    <dbReference type="NCBI Taxonomy" id="675864"/>
    <lineage>
        <taxon>Bacteria</taxon>
        <taxon>Bacillati</taxon>
        <taxon>Actinomycetota</taxon>
        <taxon>Actinomycetes</taxon>
        <taxon>Propionibacteriales</taxon>
        <taxon>Propionibacteriaceae</taxon>
        <taxon>Auraticoccus</taxon>
    </lineage>
</organism>
<dbReference type="CDD" id="cd06267">
    <property type="entry name" value="PBP1_LacI_sugar_binding-like"/>
    <property type="match status" value="1"/>
</dbReference>
<evidence type="ECO:0000256" key="1">
    <source>
        <dbReference type="ARBA" id="ARBA00023015"/>
    </source>
</evidence>
<dbReference type="OrthoDB" id="2854648at2"/>
<dbReference type="InterPro" id="IPR000843">
    <property type="entry name" value="HTH_LacI"/>
</dbReference>
<dbReference type="Gene3D" id="1.10.260.40">
    <property type="entry name" value="lambda repressor-like DNA-binding domains"/>
    <property type="match status" value="1"/>
</dbReference>
<dbReference type="InterPro" id="IPR010982">
    <property type="entry name" value="Lambda_DNA-bd_dom_sf"/>
</dbReference>
<evidence type="ECO:0000256" key="3">
    <source>
        <dbReference type="ARBA" id="ARBA00023163"/>
    </source>
</evidence>
<dbReference type="PROSITE" id="PS50932">
    <property type="entry name" value="HTH_LACI_2"/>
    <property type="match status" value="1"/>
</dbReference>
<protein>
    <submittedName>
        <fullName evidence="5">DNA-binding transcriptional regulator, LacI/PurR family</fullName>
    </submittedName>
</protein>
<dbReference type="Pfam" id="PF13377">
    <property type="entry name" value="Peripla_BP_3"/>
    <property type="match status" value="1"/>
</dbReference>